<dbReference type="Proteomes" id="UP000054549">
    <property type="component" value="Unassembled WGS sequence"/>
</dbReference>
<dbReference type="InParanoid" id="A0A0C2SN76"/>
<feature type="region of interest" description="Disordered" evidence="1">
    <location>
        <begin position="262"/>
        <end position="639"/>
    </location>
</feature>
<feature type="compositionally biased region" description="Basic residues" evidence="1">
    <location>
        <begin position="597"/>
        <end position="610"/>
    </location>
</feature>
<dbReference type="OrthoDB" id="2684292at2759"/>
<keyword evidence="3" id="KW-1185">Reference proteome</keyword>
<evidence type="ECO:0000313" key="2">
    <source>
        <dbReference type="EMBL" id="KIL55434.1"/>
    </source>
</evidence>
<feature type="compositionally biased region" description="Basic and acidic residues" evidence="1">
    <location>
        <begin position="293"/>
        <end position="317"/>
    </location>
</feature>
<name>A0A0C2SN76_AMAMK</name>
<sequence length="639" mass="70464">MYQIIFFVWRHLDAFISMQEYLEEHPAPERPSVLFLKPKKVDDKYKFAFDPQDDDQIIKTLKKMKTAKVDAPISSSLWPLDFQGHSDWRESTQNNQQLMKDFIHMAKIEIHLIAQYRAELINNCPAVAYIRYAIKNALKPMCKKTLSKTANATTGKTEVRQDQEFHFPDMIPTPFTDEQTPPDVDVVLIKAERRRNARSKKMVKEAQNACKRIESLTCAVAAPTSKSIDPGVFNNVTDLSQSFSVNIGRLVIMKDALEKDATADMDPGKDRYQPLDSQLPAIRFPRRQVFHGSEIRRADKDADKDMRSDNDAPEYHGPKLQPGKTDRETRTTSKNTLPDPTKSSAVSAVEKGPKSSPLDLRTSESTHSISPNTSAASVVEKGPKSSPLDLRTSESTRSISPKTLAVSAIEKGPKSSPLDFRTSESTRSISPNTSLSSGAPNVHKVSTVASSGSRKDPKSNTLDLTVPANLNTITEHEVEDEVPNVPQSNTAWQGVPSNPENSPKSNAFDLGQISTVSPRSSQSSPDKHAMSTSSPVTPGVSDDDMDVLQQNNDPTSLFSAAADSTLIISDSPPPNPVKRTRASSSSSSRASDAHETKKPRRAKAKNKGKAKAQEQRSDSEELEEESALYRPGAISTRRT</sequence>
<feature type="compositionally biased region" description="Polar residues" evidence="1">
    <location>
        <begin position="548"/>
        <end position="558"/>
    </location>
</feature>
<dbReference type="EMBL" id="KN818517">
    <property type="protein sequence ID" value="KIL55434.1"/>
    <property type="molecule type" value="Genomic_DNA"/>
</dbReference>
<organism evidence="2 3">
    <name type="scientific">Amanita muscaria (strain Koide BX008)</name>
    <dbReference type="NCBI Taxonomy" id="946122"/>
    <lineage>
        <taxon>Eukaryota</taxon>
        <taxon>Fungi</taxon>
        <taxon>Dikarya</taxon>
        <taxon>Basidiomycota</taxon>
        <taxon>Agaricomycotina</taxon>
        <taxon>Agaricomycetes</taxon>
        <taxon>Agaricomycetidae</taxon>
        <taxon>Agaricales</taxon>
        <taxon>Pluteineae</taxon>
        <taxon>Amanitaceae</taxon>
        <taxon>Amanita</taxon>
    </lineage>
</organism>
<accession>A0A0C2SN76</accession>
<feature type="compositionally biased region" description="Polar residues" evidence="1">
    <location>
        <begin position="332"/>
        <end position="346"/>
    </location>
</feature>
<feature type="compositionally biased region" description="Polar residues" evidence="1">
    <location>
        <begin position="459"/>
        <end position="473"/>
    </location>
</feature>
<gene>
    <name evidence="2" type="ORF">M378DRAFT_182240</name>
</gene>
<dbReference type="HOGENOM" id="CLU_447560_0_0_1"/>
<feature type="compositionally biased region" description="Polar residues" evidence="1">
    <location>
        <begin position="363"/>
        <end position="376"/>
    </location>
</feature>
<reference evidence="2 3" key="1">
    <citation type="submission" date="2014-04" db="EMBL/GenBank/DDBJ databases">
        <title>Evolutionary Origins and Diversification of the Mycorrhizal Mutualists.</title>
        <authorList>
            <consortium name="DOE Joint Genome Institute"/>
            <consortium name="Mycorrhizal Genomics Consortium"/>
            <person name="Kohler A."/>
            <person name="Kuo A."/>
            <person name="Nagy L.G."/>
            <person name="Floudas D."/>
            <person name="Copeland A."/>
            <person name="Barry K.W."/>
            <person name="Cichocki N."/>
            <person name="Veneault-Fourrey C."/>
            <person name="LaButti K."/>
            <person name="Lindquist E.A."/>
            <person name="Lipzen A."/>
            <person name="Lundell T."/>
            <person name="Morin E."/>
            <person name="Murat C."/>
            <person name="Riley R."/>
            <person name="Ohm R."/>
            <person name="Sun H."/>
            <person name="Tunlid A."/>
            <person name="Henrissat B."/>
            <person name="Grigoriev I.V."/>
            <person name="Hibbett D.S."/>
            <person name="Martin F."/>
        </authorList>
    </citation>
    <scope>NUCLEOTIDE SEQUENCE [LARGE SCALE GENOMIC DNA]</scope>
    <source>
        <strain evidence="2 3">Koide BX008</strain>
    </source>
</reference>
<feature type="compositionally biased region" description="Basic and acidic residues" evidence="1">
    <location>
        <begin position="262"/>
        <end position="273"/>
    </location>
</feature>
<feature type="compositionally biased region" description="Polar residues" evidence="1">
    <location>
        <begin position="485"/>
        <end position="505"/>
    </location>
</feature>
<dbReference type="AlphaFoldDB" id="A0A0C2SN76"/>
<feature type="compositionally biased region" description="Low complexity" evidence="1">
    <location>
        <begin position="514"/>
        <end position="524"/>
    </location>
</feature>
<evidence type="ECO:0000256" key="1">
    <source>
        <dbReference type="SAM" id="MobiDB-lite"/>
    </source>
</evidence>
<evidence type="ECO:0000313" key="3">
    <source>
        <dbReference type="Proteomes" id="UP000054549"/>
    </source>
</evidence>
<proteinExistence type="predicted"/>
<protein>
    <submittedName>
        <fullName evidence="2">Uncharacterized protein</fullName>
    </submittedName>
</protein>
<feature type="compositionally biased region" description="Polar residues" evidence="1">
    <location>
        <begin position="423"/>
        <end position="439"/>
    </location>
</feature>